<feature type="domain" description="Cupin type-2" evidence="1">
    <location>
        <begin position="106"/>
        <end position="162"/>
    </location>
</feature>
<accession>A0ABT0RD32</accession>
<keyword evidence="3" id="KW-1185">Reference proteome</keyword>
<organism evidence="2 3">
    <name type="scientific">Sphingomonas anseongensis</name>
    <dbReference type="NCBI Taxonomy" id="2908207"/>
    <lineage>
        <taxon>Bacteria</taxon>
        <taxon>Pseudomonadati</taxon>
        <taxon>Pseudomonadota</taxon>
        <taxon>Alphaproteobacteria</taxon>
        <taxon>Sphingomonadales</taxon>
        <taxon>Sphingomonadaceae</taxon>
        <taxon>Sphingomonas</taxon>
    </lineage>
</organism>
<dbReference type="Gene3D" id="2.60.120.10">
    <property type="entry name" value="Jelly Rolls"/>
    <property type="match status" value="2"/>
</dbReference>
<dbReference type="RefSeq" id="WP_249867135.1">
    <property type="nucleotide sequence ID" value="NZ_JAMGBC010000001.1"/>
</dbReference>
<gene>
    <name evidence="2" type="ORF">LZ519_02370</name>
</gene>
<dbReference type="InterPro" id="IPR014710">
    <property type="entry name" value="RmlC-like_jellyroll"/>
</dbReference>
<evidence type="ECO:0000313" key="2">
    <source>
        <dbReference type="EMBL" id="MCL6678167.1"/>
    </source>
</evidence>
<dbReference type="Proteomes" id="UP001165343">
    <property type="component" value="Unassembled WGS sequence"/>
</dbReference>
<dbReference type="InterPro" id="IPR011051">
    <property type="entry name" value="RmlC_Cupin_sf"/>
</dbReference>
<dbReference type="Pfam" id="PF07883">
    <property type="entry name" value="Cupin_2"/>
    <property type="match status" value="1"/>
</dbReference>
<sequence length="310" mass="33966">MAQIELVCAELGPEIDRLKGEGYRLDVIYPADDPHTAVLSRDGAQVRLTTGVGEALPLDLPPFAPEFVVSRVIGGWGEGRAGMLYRDLIPGRLGGRYIASHISIPDGGPVSDWVHYHQVRFQMIYVARGWARVVYEDQGEPFVIESGDVALQPPEIRHRVLENSPGFEVVEIGCPALHPTFADHGMTLPNARVDRDRDFSGQRFLHHRASQTPLSPFLTGKARETAVAEATGGIAQVRTIHGNREPLNFPAHAGELVFGFVLEGTATLDFRGKHRLGPADALVIPPEEQWTLAEPSGDFRMLHVATARLA</sequence>
<dbReference type="InterPro" id="IPR013096">
    <property type="entry name" value="Cupin_2"/>
</dbReference>
<proteinExistence type="predicted"/>
<evidence type="ECO:0000313" key="3">
    <source>
        <dbReference type="Proteomes" id="UP001165343"/>
    </source>
</evidence>
<comment type="caution">
    <text evidence="2">The sequence shown here is derived from an EMBL/GenBank/DDBJ whole genome shotgun (WGS) entry which is preliminary data.</text>
</comment>
<dbReference type="EMBL" id="JAMGBC010000001">
    <property type="protein sequence ID" value="MCL6678167.1"/>
    <property type="molecule type" value="Genomic_DNA"/>
</dbReference>
<protein>
    <recommendedName>
        <fullName evidence="1">Cupin type-2 domain-containing protein</fullName>
    </recommendedName>
</protein>
<name>A0ABT0RD32_9SPHN</name>
<reference evidence="2" key="1">
    <citation type="submission" date="2022-05" db="EMBL/GenBank/DDBJ databases">
        <authorList>
            <person name="Jo J.-H."/>
            <person name="Im W.-T."/>
        </authorList>
    </citation>
    <scope>NUCLEOTIDE SEQUENCE</scope>
    <source>
        <strain evidence="2">RG327</strain>
    </source>
</reference>
<evidence type="ECO:0000259" key="1">
    <source>
        <dbReference type="Pfam" id="PF07883"/>
    </source>
</evidence>
<dbReference type="SUPFAM" id="SSF51182">
    <property type="entry name" value="RmlC-like cupins"/>
    <property type="match status" value="1"/>
</dbReference>